<name>A0A2M6ZHP9_9BACT</name>
<organism evidence="4 5">
    <name type="scientific">Candidatus Desantisbacteria bacterium CG07_land_8_20_14_0_80_39_15</name>
    <dbReference type="NCBI Taxonomy" id="1974549"/>
    <lineage>
        <taxon>Bacteria</taxon>
        <taxon>Candidatus Desantisiibacteriota</taxon>
    </lineage>
</organism>
<dbReference type="AlphaFoldDB" id="A0A2M6ZHP9"/>
<dbReference type="GO" id="GO:0004521">
    <property type="term" value="F:RNA endonuclease activity"/>
    <property type="evidence" value="ECO:0007669"/>
    <property type="project" value="TreeGrafter"/>
</dbReference>
<dbReference type="Pfam" id="PF07521">
    <property type="entry name" value="RMMBL"/>
    <property type="match status" value="1"/>
</dbReference>
<protein>
    <submittedName>
        <fullName evidence="4">MBL fold metallo-hydrolase</fullName>
    </submittedName>
</protein>
<evidence type="ECO:0000313" key="4">
    <source>
        <dbReference type="EMBL" id="PIU51889.1"/>
    </source>
</evidence>
<sequence length="449" mass="51123">MGTENRPTLQFLGGVREVTGSMHLIEIRGKKFLIDCGFFQGRREESRKRNENFPFNPESIDALIVSHAHIDHTGNIPNLVKQGFKGNIYSTIATRNLCSVMLKDSAHIQEQDAKYINKEHHLKYMLPVQPLYNIEDVEKSMELFISIPYGRSFNVSQDLTITFFDAGHILGAALTVLDIKQDGRQTRLGYIVDLGRKGLPILSDPVVVNGLDTVIMESTYGDRLHGKIEDGESELRDVINRTYKRGGKVIIPAFSLERTQEVLYFLRRLIDKKQIPALPVYVDSPLAINVTEVFRLHSECFDRESQYMLVHGEDPFSFEGLHYVRRVEDSKAIQFDPQPMIIISASGMCEAGRILHHLKNNIEDSRNSIAIISFMAQHTLGRRIVEREKKVKIFGKEYELKAEVATINAFSSHADQKELIEYVADAHRSVTLLPSIICLLKIRKISHHI</sequence>
<feature type="domain" description="Beta-Casp" evidence="3">
    <location>
        <begin position="259"/>
        <end position="384"/>
    </location>
</feature>
<gene>
    <name evidence="4" type="ORF">COS91_02120</name>
</gene>
<accession>A0A2M6ZHP9</accession>
<dbReference type="InterPro" id="IPR011108">
    <property type="entry name" value="RMMBL"/>
</dbReference>
<dbReference type="GO" id="GO:0016787">
    <property type="term" value="F:hydrolase activity"/>
    <property type="evidence" value="ECO:0007669"/>
    <property type="project" value="UniProtKB-KW"/>
</dbReference>
<reference evidence="5" key="1">
    <citation type="submission" date="2017-09" db="EMBL/GenBank/DDBJ databases">
        <title>Depth-based differentiation of microbial function through sediment-hosted aquifers and enrichment of novel symbionts in the deep terrestrial subsurface.</title>
        <authorList>
            <person name="Probst A.J."/>
            <person name="Ladd B."/>
            <person name="Jarett J.K."/>
            <person name="Geller-Mcgrath D.E."/>
            <person name="Sieber C.M.K."/>
            <person name="Emerson J.B."/>
            <person name="Anantharaman K."/>
            <person name="Thomas B.C."/>
            <person name="Malmstrom R."/>
            <person name="Stieglmeier M."/>
            <person name="Klingl A."/>
            <person name="Woyke T."/>
            <person name="Ryan C.M."/>
            <person name="Banfield J.F."/>
        </authorList>
    </citation>
    <scope>NUCLEOTIDE SEQUENCE [LARGE SCALE GENOMIC DNA]</scope>
</reference>
<dbReference type="Proteomes" id="UP000229227">
    <property type="component" value="Unassembled WGS sequence"/>
</dbReference>
<proteinExistence type="predicted"/>
<dbReference type="Pfam" id="PF10996">
    <property type="entry name" value="Beta-Casp"/>
    <property type="match status" value="1"/>
</dbReference>
<dbReference type="InterPro" id="IPR022712">
    <property type="entry name" value="Beta_Casp"/>
</dbReference>
<dbReference type="InterPro" id="IPR001279">
    <property type="entry name" value="Metallo-B-lactamas"/>
</dbReference>
<dbReference type="Gene3D" id="3.60.15.10">
    <property type="entry name" value="Ribonuclease Z/Hydroxyacylglutathione hydrolase-like"/>
    <property type="match status" value="1"/>
</dbReference>
<dbReference type="PANTHER" id="PTHR11203">
    <property type="entry name" value="CLEAVAGE AND POLYADENYLATION SPECIFICITY FACTOR FAMILY MEMBER"/>
    <property type="match status" value="1"/>
</dbReference>
<dbReference type="PANTHER" id="PTHR11203:SF37">
    <property type="entry name" value="INTEGRATOR COMPLEX SUBUNIT 11"/>
    <property type="match status" value="1"/>
</dbReference>
<dbReference type="Pfam" id="PF16661">
    <property type="entry name" value="Lactamase_B_6"/>
    <property type="match status" value="1"/>
</dbReference>
<keyword evidence="1 4" id="KW-0378">Hydrolase</keyword>
<dbReference type="InterPro" id="IPR036866">
    <property type="entry name" value="RibonucZ/Hydroxyglut_hydro"/>
</dbReference>
<evidence type="ECO:0000259" key="3">
    <source>
        <dbReference type="SMART" id="SM01027"/>
    </source>
</evidence>
<evidence type="ECO:0000313" key="5">
    <source>
        <dbReference type="Proteomes" id="UP000229227"/>
    </source>
</evidence>
<dbReference type="SMART" id="SM01027">
    <property type="entry name" value="Beta-Casp"/>
    <property type="match status" value="1"/>
</dbReference>
<feature type="non-terminal residue" evidence="4">
    <location>
        <position position="449"/>
    </location>
</feature>
<evidence type="ECO:0000256" key="1">
    <source>
        <dbReference type="ARBA" id="ARBA00022801"/>
    </source>
</evidence>
<dbReference type="InterPro" id="IPR050698">
    <property type="entry name" value="MBL"/>
</dbReference>
<dbReference type="CDD" id="cd16295">
    <property type="entry name" value="TTHA0252-CPSF-like_MBL-fold"/>
    <property type="match status" value="1"/>
</dbReference>
<dbReference type="SMART" id="SM00849">
    <property type="entry name" value="Lactamase_B"/>
    <property type="match status" value="1"/>
</dbReference>
<dbReference type="Gene3D" id="3.40.50.10890">
    <property type="match status" value="1"/>
</dbReference>
<dbReference type="SUPFAM" id="SSF56281">
    <property type="entry name" value="Metallo-hydrolase/oxidoreductase"/>
    <property type="match status" value="1"/>
</dbReference>
<evidence type="ECO:0000259" key="2">
    <source>
        <dbReference type="SMART" id="SM00849"/>
    </source>
</evidence>
<dbReference type="EMBL" id="PEWN01000034">
    <property type="protein sequence ID" value="PIU51889.1"/>
    <property type="molecule type" value="Genomic_DNA"/>
</dbReference>
<feature type="domain" description="Metallo-beta-lactamase" evidence="2">
    <location>
        <begin position="19"/>
        <end position="254"/>
    </location>
</feature>
<comment type="caution">
    <text evidence="4">The sequence shown here is derived from an EMBL/GenBank/DDBJ whole genome shotgun (WGS) entry which is preliminary data.</text>
</comment>